<comment type="catalytic activity">
    <reaction evidence="1">
        <text>3-hydroxy-2-methylpropanoyl-CoA + H2O = 3-hydroxy-2-methylpropanoate + CoA + H(+)</text>
        <dbReference type="Rhea" id="RHEA:20888"/>
        <dbReference type="ChEBI" id="CHEBI:11805"/>
        <dbReference type="ChEBI" id="CHEBI:15377"/>
        <dbReference type="ChEBI" id="CHEBI:15378"/>
        <dbReference type="ChEBI" id="CHEBI:57287"/>
        <dbReference type="ChEBI" id="CHEBI:57340"/>
        <dbReference type="EC" id="3.1.2.4"/>
    </reaction>
</comment>
<sequence length="348" mass="37174">MTNEAAPEVLVERRGKAGIITLNRPRALNALNYPMVLEMDRALKGFREDDGVELVILRGAGERALCAGGDIAELYRDAKEGGREGAQFWRDEYQLNHDIASFPKPYVAIMHGIVLGGGIGVSAHGSHRVVTDSTRVGMPETGIGFNPDVGGSFLLANAPHNLGIHLGLTGVHVGAAEAIAAGMADVYVPEARIEELVEALATDGIGALQGFAGDPGEAFGGEVEVIEAAYAHDTVEEILAALDASDAAFAADAAKRIRRNSPVAVKVTLEYIRNAEGKTLKEALEEEFIVSNNMHSYPDFVEGVRAQIIHKDRNPQWTPPTLADVEKQLVEGILGELQATDIEPLTIT</sequence>
<accession>W5Y0B3</accession>
<dbReference type="CDD" id="cd06558">
    <property type="entry name" value="crotonase-like"/>
    <property type="match status" value="1"/>
</dbReference>
<keyword evidence="3" id="KW-0378">Hydrolase</keyword>
<protein>
    <recommendedName>
        <fullName evidence="2">3-hydroxyisobutyryl-CoA hydrolase</fullName>
        <ecNumber evidence="2">3.1.2.4</ecNumber>
    </recommendedName>
</protein>
<dbReference type="Proteomes" id="UP000019222">
    <property type="component" value="Chromosome"/>
</dbReference>
<dbReference type="eggNOG" id="COG1024">
    <property type="taxonomic scope" value="Bacteria"/>
</dbReference>
<evidence type="ECO:0000256" key="1">
    <source>
        <dbReference type="ARBA" id="ARBA00001709"/>
    </source>
</evidence>
<reference evidence="5 6" key="1">
    <citation type="submission" date="2013-02" db="EMBL/GenBank/DDBJ databases">
        <title>The complete genome sequence of Corynebacterium vitaeruminis DSM 20294.</title>
        <authorList>
            <person name="Ruckert C."/>
            <person name="Albersmeier A."/>
            <person name="Kalinowski J."/>
        </authorList>
    </citation>
    <scope>NUCLEOTIDE SEQUENCE [LARGE SCALE GENOMIC DNA]</scope>
    <source>
        <strain evidence="6">ATCC 10234</strain>
    </source>
</reference>
<dbReference type="Pfam" id="PF16113">
    <property type="entry name" value="ECH_2"/>
    <property type="match status" value="1"/>
</dbReference>
<dbReference type="EMBL" id="CP004353">
    <property type="protein sequence ID" value="AHI22345.1"/>
    <property type="molecule type" value="Genomic_DNA"/>
</dbReference>
<organism evidence="5 6">
    <name type="scientific">Corynebacterium vitaeruminis DSM 20294</name>
    <dbReference type="NCBI Taxonomy" id="1224164"/>
    <lineage>
        <taxon>Bacteria</taxon>
        <taxon>Bacillati</taxon>
        <taxon>Actinomycetota</taxon>
        <taxon>Actinomycetes</taxon>
        <taxon>Mycobacteriales</taxon>
        <taxon>Corynebacteriaceae</taxon>
        <taxon>Corynebacterium</taxon>
    </lineage>
</organism>
<dbReference type="AlphaFoldDB" id="W5Y0B3"/>
<dbReference type="PANTHER" id="PTHR43176:SF3">
    <property type="entry name" value="3-HYDROXYISOBUTYRYL-COA HYDROLASE, MITOCHONDRIAL"/>
    <property type="match status" value="1"/>
</dbReference>
<dbReference type="InterPro" id="IPR045004">
    <property type="entry name" value="ECH_dom"/>
</dbReference>
<evidence type="ECO:0000256" key="2">
    <source>
        <dbReference type="ARBA" id="ARBA00011915"/>
    </source>
</evidence>
<dbReference type="GO" id="GO:0005829">
    <property type="term" value="C:cytosol"/>
    <property type="evidence" value="ECO:0007669"/>
    <property type="project" value="TreeGrafter"/>
</dbReference>
<dbReference type="InterPro" id="IPR032259">
    <property type="entry name" value="HIBYL-CoA-H"/>
</dbReference>
<evidence type="ECO:0000256" key="3">
    <source>
        <dbReference type="ARBA" id="ARBA00022801"/>
    </source>
</evidence>
<dbReference type="RefSeq" id="WP_025252382.1">
    <property type="nucleotide sequence ID" value="NZ_CP004353.1"/>
</dbReference>
<feature type="domain" description="Enoyl-CoA hydratase/isomerase" evidence="4">
    <location>
        <begin position="18"/>
        <end position="333"/>
    </location>
</feature>
<dbReference type="GO" id="GO:0003860">
    <property type="term" value="F:3-hydroxyisobutyryl-CoA hydrolase activity"/>
    <property type="evidence" value="ECO:0007669"/>
    <property type="project" value="UniProtKB-EC"/>
</dbReference>
<dbReference type="SUPFAM" id="SSF52096">
    <property type="entry name" value="ClpP/crotonase"/>
    <property type="match status" value="1"/>
</dbReference>
<dbReference type="EC" id="3.1.2.4" evidence="2"/>
<evidence type="ECO:0000259" key="4">
    <source>
        <dbReference type="Pfam" id="PF16113"/>
    </source>
</evidence>
<dbReference type="PATRIC" id="fig|1224164.3.peg.952"/>
<proteinExistence type="predicted"/>
<dbReference type="Gene3D" id="3.90.226.10">
    <property type="entry name" value="2-enoyl-CoA Hydratase, Chain A, domain 1"/>
    <property type="match status" value="1"/>
</dbReference>
<dbReference type="NCBIfam" id="NF004127">
    <property type="entry name" value="PRK05617.1"/>
    <property type="match status" value="1"/>
</dbReference>
<dbReference type="InterPro" id="IPR029045">
    <property type="entry name" value="ClpP/crotonase-like_dom_sf"/>
</dbReference>
<name>W5Y0B3_9CORY</name>
<dbReference type="STRING" id="1224164.B843_04780"/>
<gene>
    <name evidence="5" type="ORF">B843_04780</name>
</gene>
<dbReference type="PANTHER" id="PTHR43176">
    <property type="entry name" value="3-HYDROXYISOBUTYRYL-COA HYDROLASE-RELATED"/>
    <property type="match status" value="1"/>
</dbReference>
<keyword evidence="6" id="KW-1185">Reference proteome</keyword>
<dbReference type="HOGENOM" id="CLU_009834_22_1_11"/>
<evidence type="ECO:0000313" key="6">
    <source>
        <dbReference type="Proteomes" id="UP000019222"/>
    </source>
</evidence>
<dbReference type="GO" id="GO:0006574">
    <property type="term" value="P:L-valine catabolic process"/>
    <property type="evidence" value="ECO:0007669"/>
    <property type="project" value="TreeGrafter"/>
</dbReference>
<dbReference type="KEGG" id="cvt:B843_04780"/>
<evidence type="ECO:0000313" key="5">
    <source>
        <dbReference type="EMBL" id="AHI22345.1"/>
    </source>
</evidence>